<keyword evidence="5 8" id="KW-0456">Lyase</keyword>
<evidence type="ECO:0000313" key="11">
    <source>
        <dbReference type="EMBL" id="KAF2395995.1"/>
    </source>
</evidence>
<comment type="similarity">
    <text evidence="2 8">Belongs to the group II decarboxylase family.</text>
</comment>
<dbReference type="Pfam" id="PF00282">
    <property type="entry name" value="Pyridoxal_deC"/>
    <property type="match status" value="1"/>
</dbReference>
<feature type="region of interest" description="Disordered" evidence="10">
    <location>
        <begin position="510"/>
        <end position="532"/>
    </location>
</feature>
<dbReference type="FunFam" id="3.40.640.10:FF:000017">
    <property type="entry name" value="Glutamate decarboxylase"/>
    <property type="match status" value="1"/>
</dbReference>
<protein>
    <recommendedName>
        <fullName evidence="3 9">Glutamate decarboxylase</fullName>
        <ecNumber evidence="3 9">4.1.1.15</ecNumber>
    </recommendedName>
</protein>
<sequence>MVHVSQVVNDADLNKSLGPGLENLNIEDFGKKDEYHTSVYGSHYATRELPRFEMPEEEMPREIAYRLIKDDLSLDGTPTLNLASFVTTYMEDEAEKLMIDAFPKNFIDYEEYPMSAQIQNRCVNMIARLFNAPVHEEESNAMGVSTVGSSEAIMLGVLAMKKRWQAKRRAEGKPCDKPNIIMNAAVQVCWEKAARYFDIEEKYVFCTATRYVIDPEEAISLIDENTIGICAILGTTYTGEYEDVKKLNDLLVERNIDVNIHVDAASGGFVAPFVNPGLQWDFRLPKVTSINVSGHKYGLVYPGVGWVVWRDPEYVPKELIFTINYLGADQASLTLNFSRGASQIIGQYYQLIRLGKSGYRAIMSNLTRTADFLAAVLEKLDFIILSQGGGKGLPLVAFRLDPAKGHLYDEFAISHQLRERGWQVPAYTLPVAKEPGAKPIKLMRVVVREDFSAARGRALIEDIKLALGVLNAMDQKKLDEHREHVQRSVLARWKTTGHRRRVDEHYVGKGKGVSQGEQAESPLVGEKTNGVC</sequence>
<dbReference type="NCBIfam" id="TIGR01788">
    <property type="entry name" value="Glu-decarb-GAD"/>
    <property type="match status" value="1"/>
</dbReference>
<name>A0A6G1HJP8_9PEZI</name>
<evidence type="ECO:0000256" key="4">
    <source>
        <dbReference type="ARBA" id="ARBA00022898"/>
    </source>
</evidence>
<organism evidence="11 12">
    <name type="scientific">Trichodelitschia bisporula</name>
    <dbReference type="NCBI Taxonomy" id="703511"/>
    <lineage>
        <taxon>Eukaryota</taxon>
        <taxon>Fungi</taxon>
        <taxon>Dikarya</taxon>
        <taxon>Ascomycota</taxon>
        <taxon>Pezizomycotina</taxon>
        <taxon>Dothideomycetes</taxon>
        <taxon>Dothideomycetes incertae sedis</taxon>
        <taxon>Phaeotrichales</taxon>
        <taxon>Phaeotrichaceae</taxon>
        <taxon>Trichodelitschia</taxon>
    </lineage>
</organism>
<evidence type="ECO:0000256" key="10">
    <source>
        <dbReference type="SAM" id="MobiDB-lite"/>
    </source>
</evidence>
<gene>
    <name evidence="11" type="ORF">EJ06DRAFT_534438</name>
</gene>
<evidence type="ECO:0000256" key="3">
    <source>
        <dbReference type="ARBA" id="ARBA00012421"/>
    </source>
</evidence>
<proteinExistence type="inferred from homology"/>
<keyword evidence="9" id="KW-0210">Decarboxylase</keyword>
<dbReference type="GO" id="GO:0006538">
    <property type="term" value="P:L-glutamate catabolic process"/>
    <property type="evidence" value="ECO:0007669"/>
    <property type="project" value="TreeGrafter"/>
</dbReference>
<evidence type="ECO:0000256" key="2">
    <source>
        <dbReference type="ARBA" id="ARBA00009533"/>
    </source>
</evidence>
<evidence type="ECO:0000256" key="9">
    <source>
        <dbReference type="RuleBase" id="RU361171"/>
    </source>
</evidence>
<dbReference type="OrthoDB" id="5152799at2759"/>
<dbReference type="EMBL" id="ML996709">
    <property type="protein sequence ID" value="KAF2395995.1"/>
    <property type="molecule type" value="Genomic_DNA"/>
</dbReference>
<evidence type="ECO:0000313" key="12">
    <source>
        <dbReference type="Proteomes" id="UP000799640"/>
    </source>
</evidence>
<dbReference type="InterPro" id="IPR015421">
    <property type="entry name" value="PyrdxlP-dep_Trfase_major"/>
</dbReference>
<evidence type="ECO:0000256" key="8">
    <source>
        <dbReference type="RuleBase" id="RU000382"/>
    </source>
</evidence>
<evidence type="ECO:0000256" key="1">
    <source>
        <dbReference type="ARBA" id="ARBA00001933"/>
    </source>
</evidence>
<dbReference type="AlphaFoldDB" id="A0A6G1HJP8"/>
<comment type="catalytic activity">
    <reaction evidence="6 9">
        <text>L-glutamate + H(+) = 4-aminobutanoate + CO2</text>
        <dbReference type="Rhea" id="RHEA:17785"/>
        <dbReference type="ChEBI" id="CHEBI:15378"/>
        <dbReference type="ChEBI" id="CHEBI:16526"/>
        <dbReference type="ChEBI" id="CHEBI:29985"/>
        <dbReference type="ChEBI" id="CHEBI:59888"/>
        <dbReference type="EC" id="4.1.1.15"/>
    </reaction>
</comment>
<dbReference type="GO" id="GO:0005829">
    <property type="term" value="C:cytosol"/>
    <property type="evidence" value="ECO:0007669"/>
    <property type="project" value="TreeGrafter"/>
</dbReference>
<dbReference type="Gene3D" id="4.10.280.50">
    <property type="match status" value="1"/>
</dbReference>
<evidence type="ECO:0000256" key="7">
    <source>
        <dbReference type="PIRSR" id="PIRSR602129-50"/>
    </source>
</evidence>
<keyword evidence="4 7" id="KW-0663">Pyridoxal phosphate</keyword>
<comment type="cofactor">
    <cofactor evidence="1 7 8">
        <name>pyridoxal 5'-phosphate</name>
        <dbReference type="ChEBI" id="CHEBI:597326"/>
    </cofactor>
</comment>
<dbReference type="InterPro" id="IPR015424">
    <property type="entry name" value="PyrdxlP-dep_Trfase"/>
</dbReference>
<dbReference type="FunFam" id="4.10.280.50:FF:000001">
    <property type="entry name" value="Glutamate decarboxylase"/>
    <property type="match status" value="1"/>
</dbReference>
<dbReference type="Proteomes" id="UP000799640">
    <property type="component" value="Unassembled WGS sequence"/>
</dbReference>
<dbReference type="GO" id="GO:0030170">
    <property type="term" value="F:pyridoxal phosphate binding"/>
    <property type="evidence" value="ECO:0007669"/>
    <property type="project" value="InterPro"/>
</dbReference>
<evidence type="ECO:0000256" key="6">
    <source>
        <dbReference type="ARBA" id="ARBA00048868"/>
    </source>
</evidence>
<dbReference type="PANTHER" id="PTHR43321">
    <property type="entry name" value="GLUTAMATE DECARBOXYLASE"/>
    <property type="match status" value="1"/>
</dbReference>
<feature type="modified residue" description="N6-(pyridoxal phosphate)lysine" evidence="7">
    <location>
        <position position="296"/>
    </location>
</feature>
<dbReference type="EC" id="4.1.1.15" evidence="3 9"/>
<dbReference type="InterPro" id="IPR002129">
    <property type="entry name" value="PyrdxlP-dep_de-COase"/>
</dbReference>
<dbReference type="InterPro" id="IPR010107">
    <property type="entry name" value="Glutamate_decarboxylase"/>
</dbReference>
<keyword evidence="12" id="KW-1185">Reference proteome</keyword>
<dbReference type="GO" id="GO:0004351">
    <property type="term" value="F:glutamate decarboxylase activity"/>
    <property type="evidence" value="ECO:0007669"/>
    <property type="project" value="UniProtKB-EC"/>
</dbReference>
<dbReference type="Gene3D" id="3.90.1150.160">
    <property type="match status" value="1"/>
</dbReference>
<reference evidence="11" key="1">
    <citation type="journal article" date="2020" name="Stud. Mycol.">
        <title>101 Dothideomycetes genomes: a test case for predicting lifestyles and emergence of pathogens.</title>
        <authorList>
            <person name="Haridas S."/>
            <person name="Albert R."/>
            <person name="Binder M."/>
            <person name="Bloem J."/>
            <person name="Labutti K."/>
            <person name="Salamov A."/>
            <person name="Andreopoulos B."/>
            <person name="Baker S."/>
            <person name="Barry K."/>
            <person name="Bills G."/>
            <person name="Bluhm B."/>
            <person name="Cannon C."/>
            <person name="Castanera R."/>
            <person name="Culley D."/>
            <person name="Daum C."/>
            <person name="Ezra D."/>
            <person name="Gonzalez J."/>
            <person name="Henrissat B."/>
            <person name="Kuo A."/>
            <person name="Liang C."/>
            <person name="Lipzen A."/>
            <person name="Lutzoni F."/>
            <person name="Magnuson J."/>
            <person name="Mondo S."/>
            <person name="Nolan M."/>
            <person name="Ohm R."/>
            <person name="Pangilinan J."/>
            <person name="Park H.-J."/>
            <person name="Ramirez L."/>
            <person name="Alfaro M."/>
            <person name="Sun H."/>
            <person name="Tritt A."/>
            <person name="Yoshinaga Y."/>
            <person name="Zwiers L.-H."/>
            <person name="Turgeon B."/>
            <person name="Goodwin S."/>
            <person name="Spatafora J."/>
            <person name="Crous P."/>
            <person name="Grigoriev I."/>
        </authorList>
    </citation>
    <scope>NUCLEOTIDE SEQUENCE</scope>
    <source>
        <strain evidence="11">CBS 262.69</strain>
    </source>
</reference>
<dbReference type="PANTHER" id="PTHR43321:SF6">
    <property type="entry name" value="GLUTAMATE DECARBOXYLASE"/>
    <property type="match status" value="1"/>
</dbReference>
<accession>A0A6G1HJP8</accession>
<evidence type="ECO:0000256" key="5">
    <source>
        <dbReference type="ARBA" id="ARBA00023239"/>
    </source>
</evidence>
<dbReference type="Gene3D" id="3.40.640.10">
    <property type="entry name" value="Type I PLP-dependent aspartate aminotransferase-like (Major domain)"/>
    <property type="match status" value="1"/>
</dbReference>
<dbReference type="SUPFAM" id="SSF53383">
    <property type="entry name" value="PLP-dependent transferases"/>
    <property type="match status" value="1"/>
</dbReference>